<reference evidence="3" key="2">
    <citation type="submission" date="2018-10" db="UniProtKB">
        <authorList>
            <consortium name="EnsemblPlants"/>
        </authorList>
    </citation>
    <scope>IDENTIFICATION</scope>
</reference>
<feature type="domain" description="OTU" evidence="2">
    <location>
        <begin position="221"/>
        <end position="433"/>
    </location>
</feature>
<gene>
    <name evidence="3" type="primary">LOC123063322</name>
</gene>
<dbReference type="AlphaFoldDB" id="A0A3B6EQ11"/>
<dbReference type="SMR" id="A0A3B6EQ11"/>
<dbReference type="InterPro" id="IPR019400">
    <property type="entry name" value="Peptidase_C65_otubain"/>
</dbReference>
<dbReference type="GO" id="GO:0043130">
    <property type="term" value="F:ubiquitin binding"/>
    <property type="evidence" value="ECO:0000318"/>
    <property type="project" value="GO_Central"/>
</dbReference>
<dbReference type="GO" id="GO:0004843">
    <property type="term" value="F:cysteine-type deubiquitinase activity"/>
    <property type="evidence" value="ECO:0000318"/>
    <property type="project" value="GO_Central"/>
</dbReference>
<dbReference type="GeneID" id="123063322"/>
<dbReference type="InterPro" id="IPR038765">
    <property type="entry name" value="Papain-like_cys_pep_sf"/>
</dbReference>
<dbReference type="CDD" id="cd22749">
    <property type="entry name" value="Otubain_C65"/>
    <property type="match status" value="1"/>
</dbReference>
<evidence type="ECO:0000256" key="1">
    <source>
        <dbReference type="SAM" id="MobiDB-lite"/>
    </source>
</evidence>
<feature type="compositionally biased region" description="Low complexity" evidence="1">
    <location>
        <begin position="26"/>
        <end position="49"/>
    </location>
</feature>
<feature type="compositionally biased region" description="Low complexity" evidence="1">
    <location>
        <begin position="1"/>
        <end position="19"/>
    </location>
</feature>
<dbReference type="PROSITE" id="PS50802">
    <property type="entry name" value="OTU"/>
    <property type="match status" value="1"/>
</dbReference>
<dbReference type="Gramene" id="TraesPARA_EIv1.0_0873930.1">
    <property type="protein sequence ID" value="TraesPARA_EIv1.0_0873930.1.CDS"/>
    <property type="gene ID" value="TraesPARA_EIv1.0_0873930"/>
</dbReference>
<dbReference type="Gene3D" id="1.20.1300.20">
    <property type="entry name" value="Peptidase C65 Otubain, subdomain 2"/>
    <property type="match status" value="1"/>
</dbReference>
<evidence type="ECO:0000313" key="3">
    <source>
        <dbReference type="EnsemblPlants" id="TraesCS3A02G465400.1"/>
    </source>
</evidence>
<dbReference type="SUPFAM" id="SSF54001">
    <property type="entry name" value="Cysteine proteinases"/>
    <property type="match status" value="1"/>
</dbReference>
<dbReference type="InterPro" id="IPR042467">
    <property type="entry name" value="Peptidase_C65_otubain_sub2"/>
</dbReference>
<reference evidence="3" key="1">
    <citation type="submission" date="2018-08" db="EMBL/GenBank/DDBJ databases">
        <authorList>
            <person name="Rossello M."/>
        </authorList>
    </citation>
    <scope>NUCLEOTIDE SEQUENCE [LARGE SCALE GENOMIC DNA]</scope>
    <source>
        <strain evidence="3">cv. Chinese Spring</strain>
    </source>
</reference>
<dbReference type="RefSeq" id="XP_044343007.1">
    <property type="nucleotide sequence ID" value="XM_044487072.1"/>
</dbReference>
<dbReference type="Gramene" id="TraesCLE_scaffold_090898_01G000400.1">
    <property type="protein sequence ID" value="TraesCLE_scaffold_090898_01G000400.1"/>
    <property type="gene ID" value="TraesCLE_scaffold_090898_01G000400"/>
</dbReference>
<feature type="region of interest" description="Disordered" evidence="1">
    <location>
        <begin position="141"/>
        <end position="160"/>
    </location>
</feature>
<dbReference type="Pfam" id="PF10275">
    <property type="entry name" value="Peptidase_C65"/>
    <property type="match status" value="1"/>
</dbReference>
<dbReference type="STRING" id="4565.A0A3B6EQ11"/>
<accession>A0A3B6EQ11</accession>
<organism evidence="3">
    <name type="scientific">Triticum aestivum</name>
    <name type="common">Wheat</name>
    <dbReference type="NCBI Taxonomy" id="4565"/>
    <lineage>
        <taxon>Eukaryota</taxon>
        <taxon>Viridiplantae</taxon>
        <taxon>Streptophyta</taxon>
        <taxon>Embryophyta</taxon>
        <taxon>Tracheophyta</taxon>
        <taxon>Spermatophyta</taxon>
        <taxon>Magnoliopsida</taxon>
        <taxon>Liliopsida</taxon>
        <taxon>Poales</taxon>
        <taxon>Poaceae</taxon>
        <taxon>BOP clade</taxon>
        <taxon>Pooideae</taxon>
        <taxon>Triticodae</taxon>
        <taxon>Triticeae</taxon>
        <taxon>Triticinae</taxon>
        <taxon>Triticum</taxon>
    </lineage>
</organism>
<dbReference type="Proteomes" id="UP000019116">
    <property type="component" value="Chromosome 3A"/>
</dbReference>
<dbReference type="Gramene" id="TraesWEE_scaffold_048120_01G000200.1">
    <property type="protein sequence ID" value="TraesWEE_scaffold_048120_01G000200.1"/>
    <property type="gene ID" value="TraesWEE_scaffold_048120_01G000200"/>
</dbReference>
<dbReference type="InterPro" id="IPR003323">
    <property type="entry name" value="OTU_dom"/>
</dbReference>
<dbReference type="Gramene" id="TraesCS3A02G465400.1">
    <property type="protein sequence ID" value="TraesCS3A02G465400.1"/>
    <property type="gene ID" value="TraesCS3A02G465400"/>
</dbReference>
<evidence type="ECO:0000313" key="4">
    <source>
        <dbReference type="Proteomes" id="UP000019116"/>
    </source>
</evidence>
<keyword evidence="4" id="KW-1185">Reference proteome</keyword>
<protein>
    <recommendedName>
        <fullName evidence="2">OTU domain-containing protein</fullName>
    </recommendedName>
</protein>
<feature type="region of interest" description="Disordered" evidence="1">
    <location>
        <begin position="1"/>
        <end position="122"/>
    </location>
</feature>
<dbReference type="Gramene" id="TraesCS3A03G1082900.1">
    <property type="protein sequence ID" value="TraesCS3A03G1082900.1.CDS"/>
    <property type="gene ID" value="TraesCS3A03G1082900"/>
</dbReference>
<feature type="compositionally biased region" description="Low complexity" evidence="1">
    <location>
        <begin position="90"/>
        <end position="120"/>
    </location>
</feature>
<proteinExistence type="predicted"/>
<dbReference type="OrthoDB" id="640208at2759"/>
<dbReference type="OMA" id="PPHVGHK"/>
<dbReference type="PANTHER" id="PTHR12931:SF17">
    <property type="entry name" value="OS02G0521500 PROTEIN"/>
    <property type="match status" value="1"/>
</dbReference>
<dbReference type="EnsemblPlants" id="TraesCS3A02G465400.1">
    <property type="protein sequence ID" value="TraesCS3A02G465400.1"/>
    <property type="gene ID" value="TraesCS3A02G465400"/>
</dbReference>
<sequence>MSQGSPAATGSGSGTAEPAHGQHGDSSPNAAAAASATPSAVAADASSSFSPPPLPPAAPLQRPQEERGGEQAGGSSSAAAGVDRNGKNLPSAPAVPSSESSSSSSGGSSPEDADAAASGSRPFDSTAVFQQLLREQTAIKEAGGPLAEGTSKKKKPEEAQVKSSHAIAELCHNLIKFFLGEEWHYSEHVNYQTHPITEVRKYYRVPDLATGQGVDHLDAYSEFRRVTGDGECFYRSFIFSYLEQVLDRQDTHEEHRLLDAVKRVSVQHADLGWTSKFPRSYRAFKKLIKKLKRWKRHGMWKWNSITSTSSYRKEKLLEFFRSYDTTQDILTFLRLVVAIWICSHREEYEQRVPDLSEHYSLKDWCFEHVTPSREYTDHVMMTALAEALEVPLRVEQLNGGPAHDIYTGPGPGVPLVSVTLLYMGIHYDVLYPRAAPAESSSQQNSQ</sequence>
<evidence type="ECO:0000259" key="2">
    <source>
        <dbReference type="PROSITE" id="PS50802"/>
    </source>
</evidence>
<dbReference type="Gramene" id="TraesCAD_scaffold_079682_01G000200.1">
    <property type="protein sequence ID" value="TraesCAD_scaffold_079682_01G000200.1"/>
    <property type="gene ID" value="TraesCAD_scaffold_079682_01G000200"/>
</dbReference>
<name>A0A3B6EQ11_WHEAT</name>
<dbReference type="PANTHER" id="PTHR12931">
    <property type="entry name" value="UBIQUITIN THIOLESTERASE PROTEIN OTUB"/>
    <property type="match status" value="1"/>
</dbReference>